<comment type="caution">
    <text evidence="2">The sequence shown here is derived from an EMBL/GenBank/DDBJ whole genome shotgun (WGS) entry which is preliminary data.</text>
</comment>
<gene>
    <name evidence="2" type="ORF">DWX70_06570</name>
    <name evidence="1" type="ORF">F3F51_05010</name>
</gene>
<reference evidence="1 4" key="2">
    <citation type="journal article" date="2019" name="Nat. Med.">
        <title>A library of human gut bacterial isolates paired with longitudinal multiomics data enables mechanistic microbiome research.</title>
        <authorList>
            <person name="Poyet M."/>
            <person name="Groussin M."/>
            <person name="Gibbons S.M."/>
            <person name="Avila-Pacheco J."/>
            <person name="Jiang X."/>
            <person name="Kearney S.M."/>
            <person name="Perrotta A.R."/>
            <person name="Berdy B."/>
            <person name="Zhao S."/>
            <person name="Lieberman T.D."/>
            <person name="Swanson P.K."/>
            <person name="Smith M."/>
            <person name="Roesemann S."/>
            <person name="Alexander J.E."/>
            <person name="Rich S.A."/>
            <person name="Livny J."/>
            <person name="Vlamakis H."/>
            <person name="Clish C."/>
            <person name="Bullock K."/>
            <person name="Deik A."/>
            <person name="Scott J."/>
            <person name="Pierce K.A."/>
            <person name="Xavier R.J."/>
            <person name="Alm E.J."/>
        </authorList>
    </citation>
    <scope>NUCLEOTIDE SEQUENCE [LARGE SCALE GENOMIC DNA]</scope>
    <source>
        <strain evidence="1 4">BIOML-A183</strain>
    </source>
</reference>
<dbReference type="InterPro" id="IPR009057">
    <property type="entry name" value="Homeodomain-like_sf"/>
</dbReference>
<name>A0A395W1R5_BACOV</name>
<dbReference type="SUPFAM" id="SSF46689">
    <property type="entry name" value="Homeodomain-like"/>
    <property type="match status" value="1"/>
</dbReference>
<accession>A0A395W1R5</accession>
<dbReference type="AlphaFoldDB" id="A0A395W1R5"/>
<dbReference type="EMBL" id="QRVZ01000004">
    <property type="protein sequence ID" value="RGS85652.1"/>
    <property type="molecule type" value="Genomic_DNA"/>
</dbReference>
<evidence type="ECO:0000313" key="1">
    <source>
        <dbReference type="EMBL" id="KAA3807642.1"/>
    </source>
</evidence>
<proteinExistence type="predicted"/>
<organism evidence="2 3">
    <name type="scientific">Bacteroides ovatus</name>
    <dbReference type="NCBI Taxonomy" id="28116"/>
    <lineage>
        <taxon>Bacteria</taxon>
        <taxon>Pseudomonadati</taxon>
        <taxon>Bacteroidota</taxon>
        <taxon>Bacteroidia</taxon>
        <taxon>Bacteroidales</taxon>
        <taxon>Bacteroidaceae</taxon>
        <taxon>Bacteroides</taxon>
    </lineage>
</organism>
<dbReference type="Proteomes" id="UP000266492">
    <property type="component" value="Unassembled WGS sequence"/>
</dbReference>
<protein>
    <submittedName>
        <fullName evidence="2">TetR/AcrR family transcriptional regulator</fullName>
    </submittedName>
</protein>
<sequence length="246" mass="28719">MNRKMEENKPKRPRRTRAEIEAKVFDAIRQLADTKGLSNINFADICQYADVQPIVLNRNYETMEKLLDKYAYTCDYWLHDLFNSQHPTDQAGKDILKNTLQALAGHLYDNPDMQRLLTWELSADNEITRRMARSREMYYKAAIEEYNRMFANTDIPIDTIAGLLVAGTYCLILRRKRSTFVGVDYQKKESRERLYKALDYLSHVVFQSLEEHDRTIEIARKLKQKGIDTAVIAECTDLPATIIEQL</sequence>
<evidence type="ECO:0000313" key="3">
    <source>
        <dbReference type="Proteomes" id="UP000266492"/>
    </source>
</evidence>
<dbReference type="EMBL" id="VWLX01000003">
    <property type="protein sequence ID" value="KAA3807642.1"/>
    <property type="molecule type" value="Genomic_DNA"/>
</dbReference>
<evidence type="ECO:0000313" key="4">
    <source>
        <dbReference type="Proteomes" id="UP000460135"/>
    </source>
</evidence>
<evidence type="ECO:0000313" key="2">
    <source>
        <dbReference type="EMBL" id="RGS85652.1"/>
    </source>
</evidence>
<dbReference type="Gene3D" id="1.10.357.10">
    <property type="entry name" value="Tetracycline Repressor, domain 2"/>
    <property type="match status" value="1"/>
</dbReference>
<dbReference type="RefSeq" id="WP_118418446.1">
    <property type="nucleotide sequence ID" value="NZ_JADNAA010000051.1"/>
</dbReference>
<dbReference type="Proteomes" id="UP000460135">
    <property type="component" value="Unassembled WGS sequence"/>
</dbReference>
<reference evidence="2 3" key="1">
    <citation type="submission" date="2018-08" db="EMBL/GenBank/DDBJ databases">
        <title>A genome reference for cultivated species of the human gut microbiota.</title>
        <authorList>
            <person name="Zou Y."/>
            <person name="Xue W."/>
            <person name="Luo G."/>
        </authorList>
    </citation>
    <scope>NUCLEOTIDE SEQUENCE [LARGE SCALE GENOMIC DNA]</scope>
    <source>
        <strain evidence="2 3">AF20-9LB</strain>
    </source>
</reference>